<keyword evidence="1" id="KW-0812">Transmembrane</keyword>
<feature type="transmembrane region" description="Helical" evidence="1">
    <location>
        <begin position="482"/>
        <end position="501"/>
    </location>
</feature>
<dbReference type="Proteomes" id="UP000177416">
    <property type="component" value="Unassembled WGS sequence"/>
</dbReference>
<gene>
    <name evidence="2" type="ORF">A2875_02470</name>
</gene>
<name>A0A1F5ZN61_9BACT</name>
<evidence type="ECO:0000313" key="3">
    <source>
        <dbReference type="Proteomes" id="UP000177416"/>
    </source>
</evidence>
<feature type="transmembrane region" description="Helical" evidence="1">
    <location>
        <begin position="161"/>
        <end position="191"/>
    </location>
</feature>
<comment type="caution">
    <text evidence="2">The sequence shown here is derived from an EMBL/GenBank/DDBJ whole genome shotgun (WGS) entry which is preliminary data.</text>
</comment>
<dbReference type="AlphaFoldDB" id="A0A1F5ZN61"/>
<feature type="transmembrane region" description="Helical" evidence="1">
    <location>
        <begin position="313"/>
        <end position="330"/>
    </location>
</feature>
<evidence type="ECO:0000256" key="1">
    <source>
        <dbReference type="SAM" id="Phobius"/>
    </source>
</evidence>
<keyword evidence="1" id="KW-0472">Membrane</keyword>
<evidence type="ECO:0000313" key="2">
    <source>
        <dbReference type="EMBL" id="OGG13764.1"/>
    </source>
</evidence>
<feature type="transmembrane region" description="Helical" evidence="1">
    <location>
        <begin position="197"/>
        <end position="216"/>
    </location>
</feature>
<proteinExistence type="predicted"/>
<feature type="transmembrane region" description="Helical" evidence="1">
    <location>
        <begin position="275"/>
        <end position="292"/>
    </location>
</feature>
<feature type="transmembrane region" description="Helical" evidence="1">
    <location>
        <begin position="91"/>
        <end position="108"/>
    </location>
</feature>
<accession>A0A1F5ZN61</accession>
<feature type="transmembrane region" description="Helical" evidence="1">
    <location>
        <begin position="63"/>
        <end position="86"/>
    </location>
</feature>
<dbReference type="EMBL" id="MFJJ01000033">
    <property type="protein sequence ID" value="OGG13764.1"/>
    <property type="molecule type" value="Genomic_DNA"/>
</dbReference>
<protein>
    <submittedName>
        <fullName evidence="2">Uncharacterized protein</fullName>
    </submittedName>
</protein>
<feature type="transmembrane region" description="Helical" evidence="1">
    <location>
        <begin position="253"/>
        <end position="269"/>
    </location>
</feature>
<keyword evidence="1" id="KW-1133">Transmembrane helix</keyword>
<sequence>MTSFILLIFSLIPLFDLLHPGLPITHDGQDHVARIANFYQSLTEGNIIPRWAGNLNWGYGHPILMFLYPLPSYVASLFHFIGFSFVDSTKLVFAVAYIASIFAMYLWSKSQWGERAGFAAALLYGFAPYRFVDLYVRGAIGEHVAFIFPPLILWATDRKRWLIGTLAVAGLLLSHNAVSLMFAPVIILYILYHRRSFLPIVLGLLISAFFWIPALYEGRYTLRDIVTNEDFAGRFVHFSQFFYTRGNELSKEIGIVGFLIIVSAIVLFFRRREKFLGGVLIVLGISIFLMLPTSQPIWQTVTILQKFQFPWRFLHLVVFCVAVLGGLVMSKVKNQLPVAMFVAIGLLIPTYSMWNAQYYREYPESFFTSVYKGTTDTGESSPIWSVRFMEHEPSVPIEVIDGNAQVEFGLRNTTKREYKVNAQDKTRLLENTLYFPGWQVLVDGQQVPIEFQDPNHRGLMTFAVDSGVHMILVRFTRTKLRLYAELVSLGAFVLLGGMLIYNRKL</sequence>
<organism evidence="2 3">
    <name type="scientific">Candidatus Gottesmanbacteria bacterium RIFCSPHIGHO2_01_FULL_46_14</name>
    <dbReference type="NCBI Taxonomy" id="1798380"/>
    <lineage>
        <taxon>Bacteria</taxon>
        <taxon>Candidatus Gottesmaniibacteriota</taxon>
    </lineage>
</organism>
<reference evidence="2 3" key="1">
    <citation type="journal article" date="2016" name="Nat. Commun.">
        <title>Thousands of microbial genomes shed light on interconnected biogeochemical processes in an aquifer system.</title>
        <authorList>
            <person name="Anantharaman K."/>
            <person name="Brown C.T."/>
            <person name="Hug L.A."/>
            <person name="Sharon I."/>
            <person name="Castelle C.J."/>
            <person name="Probst A.J."/>
            <person name="Thomas B.C."/>
            <person name="Singh A."/>
            <person name="Wilkins M.J."/>
            <person name="Karaoz U."/>
            <person name="Brodie E.L."/>
            <person name="Williams K.H."/>
            <person name="Hubbard S.S."/>
            <person name="Banfield J.F."/>
        </authorList>
    </citation>
    <scope>NUCLEOTIDE SEQUENCE [LARGE SCALE GENOMIC DNA]</scope>
</reference>